<dbReference type="GO" id="GO:0004197">
    <property type="term" value="F:cysteine-type endopeptidase activity"/>
    <property type="evidence" value="ECO:0000318"/>
    <property type="project" value="GO_Central"/>
</dbReference>
<dbReference type="OrthoDB" id="3223806at2759"/>
<dbReference type="eggNOG" id="KOG1546">
    <property type="taxonomic scope" value="Eukaryota"/>
</dbReference>
<dbReference type="GO" id="GO:0005737">
    <property type="term" value="C:cytoplasm"/>
    <property type="evidence" value="ECO:0000318"/>
    <property type="project" value="GO_Central"/>
</dbReference>
<organism evidence="3 4">
    <name type="scientific">Erythranthe guttata</name>
    <name type="common">Yellow monkey flower</name>
    <name type="synonym">Mimulus guttatus</name>
    <dbReference type="NCBI Taxonomy" id="4155"/>
    <lineage>
        <taxon>Eukaryota</taxon>
        <taxon>Viridiplantae</taxon>
        <taxon>Streptophyta</taxon>
        <taxon>Embryophyta</taxon>
        <taxon>Tracheophyta</taxon>
        <taxon>Spermatophyta</taxon>
        <taxon>Magnoliopsida</taxon>
        <taxon>eudicotyledons</taxon>
        <taxon>Gunneridae</taxon>
        <taxon>Pentapetalae</taxon>
        <taxon>asterids</taxon>
        <taxon>lamiids</taxon>
        <taxon>Lamiales</taxon>
        <taxon>Phrymaceae</taxon>
        <taxon>Erythranthe</taxon>
    </lineage>
</organism>
<evidence type="ECO:0000259" key="2">
    <source>
        <dbReference type="Pfam" id="PF00656"/>
    </source>
</evidence>
<evidence type="ECO:0000313" key="3">
    <source>
        <dbReference type="EMBL" id="EYU20865.1"/>
    </source>
</evidence>
<dbReference type="InterPro" id="IPR029030">
    <property type="entry name" value="Caspase-like_dom_sf"/>
</dbReference>
<feature type="domain" description="Peptidase C14 caspase" evidence="2">
    <location>
        <begin position="15"/>
        <end position="305"/>
    </location>
</feature>
<name>A0A022Q2V8_ERYGU</name>
<dbReference type="Gene3D" id="3.40.50.12660">
    <property type="match status" value="2"/>
</dbReference>
<proteinExistence type="inferred from homology"/>
<keyword evidence="4" id="KW-1185">Reference proteome</keyword>
<gene>
    <name evidence="3" type="ORF">MIMGU_mgv1a021665mg</name>
</gene>
<dbReference type="SUPFAM" id="SSF52129">
    <property type="entry name" value="Caspase-like"/>
    <property type="match status" value="1"/>
</dbReference>
<dbReference type="Proteomes" id="UP000030748">
    <property type="component" value="Unassembled WGS sequence"/>
</dbReference>
<reference evidence="3 4" key="1">
    <citation type="journal article" date="2013" name="Proc. Natl. Acad. Sci. U.S.A.">
        <title>Fine-scale variation in meiotic recombination in Mimulus inferred from population shotgun sequencing.</title>
        <authorList>
            <person name="Hellsten U."/>
            <person name="Wright K.M."/>
            <person name="Jenkins J."/>
            <person name="Shu S."/>
            <person name="Yuan Y."/>
            <person name="Wessler S.R."/>
            <person name="Schmutz J."/>
            <person name="Willis J.H."/>
            <person name="Rokhsar D.S."/>
        </authorList>
    </citation>
    <scope>NUCLEOTIDE SEQUENCE [LARGE SCALE GENOMIC DNA]</scope>
    <source>
        <strain evidence="4">cv. DUN x IM62</strain>
    </source>
</reference>
<dbReference type="PhylomeDB" id="A0A022Q2V8"/>
<dbReference type="PANTHER" id="PTHR48104:SF7">
    <property type="entry name" value="METACASPASE-9"/>
    <property type="match status" value="1"/>
</dbReference>
<dbReference type="InterPro" id="IPR050452">
    <property type="entry name" value="Metacaspase"/>
</dbReference>
<evidence type="ECO:0000256" key="1">
    <source>
        <dbReference type="ARBA" id="ARBA00009005"/>
    </source>
</evidence>
<dbReference type="GO" id="GO:0006508">
    <property type="term" value="P:proteolysis"/>
    <property type="evidence" value="ECO:0000318"/>
    <property type="project" value="GO_Central"/>
</dbReference>
<dbReference type="Pfam" id="PF00656">
    <property type="entry name" value="Peptidase_C14"/>
    <property type="match status" value="1"/>
</dbReference>
<sequence>MEAEKKPVSNKEVAKKAILVGCNNYPNPKENLSGCHNDVYNMHNTLIKRFRFDPKRIVVMVDKPGSKQMPTAANIKKQLKKMIEDADEGDRLFFYFSGHGMPICHNGEIKQAIVPSDDNLITCMDFRYYVNRLPKKATFTIMADSCCSGGLIDQEPVQVGQPYIVQPPKDQTCVGENKPKMIPYESYMANLSARTGLNDPDIGAHLFQLFGSEASIMFRLPPDQHPKPLKIDQGILLSGSEPSEDTIDDPADKNGPAGGAFTKTVVAILKGHPAPITNKKLVNKARGILGNRKKYPQHPCLYCSSKNADAVFLRKASHGLAEIGESSEDRVLED</sequence>
<accession>A0A022Q2V8</accession>
<dbReference type="AlphaFoldDB" id="A0A022Q2V8"/>
<dbReference type="InterPro" id="IPR011600">
    <property type="entry name" value="Pept_C14_caspase"/>
</dbReference>
<comment type="similarity">
    <text evidence="1">Belongs to the peptidase C14B family.</text>
</comment>
<protein>
    <recommendedName>
        <fullName evidence="2">Peptidase C14 caspase domain-containing protein</fullName>
    </recommendedName>
</protein>
<dbReference type="KEGG" id="egt:105976552"/>
<dbReference type="PANTHER" id="PTHR48104">
    <property type="entry name" value="METACASPASE-4"/>
    <property type="match status" value="1"/>
</dbReference>
<dbReference type="EMBL" id="KI632259">
    <property type="protein sequence ID" value="EYU20865.1"/>
    <property type="molecule type" value="Genomic_DNA"/>
</dbReference>
<evidence type="ECO:0000313" key="4">
    <source>
        <dbReference type="Proteomes" id="UP000030748"/>
    </source>
</evidence>